<reference evidence="1 2" key="1">
    <citation type="submission" date="2020-05" db="EMBL/GenBank/DDBJ databases">
        <title>FDA dAtabase for Regulatory Grade micrObial Sequences (FDA-ARGOS): Supporting development and validation of Infectious Disease Dx tests.</title>
        <authorList>
            <person name="Sproer C."/>
            <person name="Gronow S."/>
            <person name="Severitt S."/>
            <person name="Schroder I."/>
            <person name="Tallon L."/>
            <person name="Sadzewicz L."/>
            <person name="Zhao X."/>
            <person name="Vavikolanu K."/>
            <person name="Mehta A."/>
            <person name="Aluvathingal J."/>
            <person name="Nadendla S."/>
            <person name="Myers T."/>
            <person name="Yan Y."/>
            <person name="Sichtig H."/>
        </authorList>
    </citation>
    <scope>NUCLEOTIDE SEQUENCE [LARGE SCALE GENOMIC DNA]</scope>
    <source>
        <strain evidence="1 2">FDAARGOS_790</strain>
    </source>
</reference>
<dbReference type="Proteomes" id="UP000500970">
    <property type="component" value="Chromosome"/>
</dbReference>
<dbReference type="RefSeq" id="WP_173147713.1">
    <property type="nucleotide sequence ID" value="NZ_CP053985.1"/>
</dbReference>
<evidence type="ECO:0000313" key="2">
    <source>
        <dbReference type="Proteomes" id="UP000500970"/>
    </source>
</evidence>
<keyword evidence="2" id="KW-1185">Reference proteome</keyword>
<proteinExistence type="predicted"/>
<accession>A0A7D4E9W1</accession>
<dbReference type="AlphaFoldDB" id="A0A7D4E9W1"/>
<dbReference type="EMBL" id="CP053985">
    <property type="protein sequence ID" value="QKH38406.1"/>
    <property type="molecule type" value="Genomic_DNA"/>
</dbReference>
<protein>
    <submittedName>
        <fullName evidence="1">Uncharacterized protein</fullName>
    </submittedName>
</protein>
<dbReference type="KEGG" id="apes:FOC84_27105"/>
<gene>
    <name evidence="1" type="ORF">FOC84_27105</name>
</gene>
<evidence type="ECO:0000313" key="1">
    <source>
        <dbReference type="EMBL" id="QKH38406.1"/>
    </source>
</evidence>
<name>A0A7D4E9W1_9BURK</name>
<sequence length="188" mass="20342">MNDAAVNERRWRRRSLWLLPPLLLLSLYWSGRDSAARWLEGRELQPREVAAGARAPLGGAQWQLRQFAVLEPPAGRGWQPGTRAALAAFSVQVQAADLPTRWRGCRIALHDAQGRTWLPAIAPALRLPRGTARGCVAAAHSSAAPGASVEIMEAFMVPADAAAPWSVTVSIDAERPAYLRFAPPDPAG</sequence>
<organism evidence="1 2">
    <name type="scientific">Achromobacter pestifer</name>
    <dbReference type="NCBI Taxonomy" id="1353889"/>
    <lineage>
        <taxon>Bacteria</taxon>
        <taxon>Pseudomonadati</taxon>
        <taxon>Pseudomonadota</taxon>
        <taxon>Betaproteobacteria</taxon>
        <taxon>Burkholderiales</taxon>
        <taxon>Alcaligenaceae</taxon>
        <taxon>Achromobacter</taxon>
    </lineage>
</organism>